<evidence type="ECO:0000313" key="1">
    <source>
        <dbReference type="EMBL" id="SCU68791.1"/>
    </source>
</evidence>
<dbReference type="AlphaFoldDB" id="A0A1G4I9T3"/>
<evidence type="ECO:0000313" key="2">
    <source>
        <dbReference type="Proteomes" id="UP000195570"/>
    </source>
</evidence>
<dbReference type="RefSeq" id="XP_067079874.1">
    <property type="nucleotide sequence ID" value="XM_067223773.1"/>
</dbReference>
<reference evidence="1" key="1">
    <citation type="submission" date="2016-09" db="EMBL/GenBank/DDBJ databases">
        <authorList>
            <person name="Hebert L."/>
            <person name="Moumen B."/>
        </authorList>
    </citation>
    <scope>NUCLEOTIDE SEQUENCE [LARGE SCALE GENOMIC DNA]</scope>
    <source>
        <strain evidence="1">OVI</strain>
    </source>
</reference>
<gene>
    <name evidence="1" type="ORF">TEOVI_000616100</name>
</gene>
<dbReference type="EMBL" id="CZPT02001073">
    <property type="protein sequence ID" value="SCU68791.1"/>
    <property type="molecule type" value="Genomic_DNA"/>
</dbReference>
<name>A0A1G4I9T3_TRYEQ</name>
<sequence>MHPAARLSVVARTRTRFQFRCGTISPQHVVEEVETPHARSPPWLPTTIPYIVSISRGIFRLLTWHCFSPIVLFSGDRMQPPTGSSTSVLLQPLGRRRVTQLRTDAKRNMMKGSGRGSSSF</sequence>
<comment type="caution">
    <text evidence="1">The sequence shown here is derived from an EMBL/GenBank/DDBJ whole genome shotgun (WGS) entry which is preliminary data.</text>
</comment>
<dbReference type="GeneID" id="92380100"/>
<organism evidence="1 2">
    <name type="scientific">Trypanosoma equiperdum</name>
    <dbReference type="NCBI Taxonomy" id="5694"/>
    <lineage>
        <taxon>Eukaryota</taxon>
        <taxon>Discoba</taxon>
        <taxon>Euglenozoa</taxon>
        <taxon>Kinetoplastea</taxon>
        <taxon>Metakinetoplastina</taxon>
        <taxon>Trypanosomatida</taxon>
        <taxon>Trypanosomatidae</taxon>
        <taxon>Trypanosoma</taxon>
    </lineage>
</organism>
<dbReference type="VEuPathDB" id="TriTrypDB:TEOVI_000616100"/>
<proteinExistence type="predicted"/>
<accession>A0A1G4I9T3</accession>
<dbReference type="Proteomes" id="UP000195570">
    <property type="component" value="Unassembled WGS sequence"/>
</dbReference>
<keyword evidence="2" id="KW-1185">Reference proteome</keyword>
<protein>
    <submittedName>
        <fullName evidence="1">Uncharacterized protein</fullName>
    </submittedName>
</protein>